<keyword evidence="2" id="KW-0378">Hydrolase</keyword>
<sequence length="365" mass="37937">MPDAVFCTACGAHQGTTGQSGNPRLRHTHYAAHPGEHVGQPSVFSTIFPHLGHGRIHEFRYAFLGALAVLILLVGTGLVVAALLGAIFLVPILYLVYLYEAQVYRDEPATVLGFTIGGGVILGLVVSIVADKVLQGTGKETTVGQIVGLTVILPIVQVIAMALPAVLLRGRPAFPETIDGFAFGVASGLGFSVAEGLVRFSNVFTDQGLQTDSANWIAPLLSVAILIPLLHGSAGGVVAASLWRRDRSGNARSLGLAGVVVAVALSIAFYLVGELLQINGVAALVVLAFQVLPVAALLVYARFLMHHALLEEAADMGFRPAVCPHCHRHIVAAGFCPSCGVAISAGPRSQADLGDPMAAGAAEVR</sequence>
<feature type="transmembrane region" description="Helical" evidence="1">
    <location>
        <begin position="142"/>
        <end position="168"/>
    </location>
</feature>
<feature type="transmembrane region" description="Helical" evidence="1">
    <location>
        <begin position="220"/>
        <end position="242"/>
    </location>
</feature>
<dbReference type="InterPro" id="IPR026898">
    <property type="entry name" value="PrsW"/>
</dbReference>
<organism evidence="2 3">
    <name type="scientific">Candidatus Amunia macphersoniae</name>
    <dbReference type="NCBI Taxonomy" id="3127014"/>
    <lineage>
        <taxon>Bacteria</taxon>
        <taxon>Bacillati</taxon>
        <taxon>Candidatus Dormiibacterota</taxon>
        <taxon>Candidatus Dormibacteria</taxon>
        <taxon>Candidatus Aeolococcales</taxon>
        <taxon>Candidatus Aeolococcaceae</taxon>
        <taxon>Candidatus Amunia</taxon>
    </lineage>
</organism>
<feature type="transmembrane region" description="Helical" evidence="1">
    <location>
        <begin position="278"/>
        <end position="300"/>
    </location>
</feature>
<feature type="transmembrane region" description="Helical" evidence="1">
    <location>
        <begin position="254"/>
        <end position="272"/>
    </location>
</feature>
<feature type="transmembrane region" description="Helical" evidence="1">
    <location>
        <begin position="109"/>
        <end position="130"/>
    </location>
</feature>
<gene>
    <name evidence="2" type="ORF">JF887_00915</name>
</gene>
<keyword evidence="1" id="KW-1133">Transmembrane helix</keyword>
<dbReference type="AlphaFoldDB" id="A0A934KLF9"/>
<dbReference type="Pfam" id="PF13367">
    <property type="entry name" value="PrsW-protease"/>
    <property type="match status" value="1"/>
</dbReference>
<reference evidence="2 3" key="1">
    <citation type="submission" date="2020-10" db="EMBL/GenBank/DDBJ databases">
        <title>Ca. Dormibacterota MAGs.</title>
        <authorList>
            <person name="Montgomery K."/>
        </authorList>
    </citation>
    <scope>NUCLEOTIDE SEQUENCE [LARGE SCALE GENOMIC DNA]</scope>
    <source>
        <strain evidence="2">Mitchell_Peninsula_5</strain>
    </source>
</reference>
<keyword evidence="1" id="KW-0472">Membrane</keyword>
<name>A0A934KLF9_9BACT</name>
<keyword evidence="2" id="KW-0482">Metalloprotease</keyword>
<proteinExistence type="predicted"/>
<comment type="caution">
    <text evidence="2">The sequence shown here is derived from an EMBL/GenBank/DDBJ whole genome shotgun (WGS) entry which is preliminary data.</text>
</comment>
<dbReference type="Proteomes" id="UP000614410">
    <property type="component" value="Unassembled WGS sequence"/>
</dbReference>
<evidence type="ECO:0000313" key="2">
    <source>
        <dbReference type="EMBL" id="MBJ7607980.1"/>
    </source>
</evidence>
<accession>A0A934KLF9</accession>
<feature type="transmembrane region" description="Helical" evidence="1">
    <location>
        <begin position="64"/>
        <end position="97"/>
    </location>
</feature>
<evidence type="ECO:0000313" key="3">
    <source>
        <dbReference type="Proteomes" id="UP000614410"/>
    </source>
</evidence>
<dbReference type="EMBL" id="JAEKNN010000005">
    <property type="protein sequence ID" value="MBJ7607980.1"/>
    <property type="molecule type" value="Genomic_DNA"/>
</dbReference>
<evidence type="ECO:0000256" key="1">
    <source>
        <dbReference type="SAM" id="Phobius"/>
    </source>
</evidence>
<keyword evidence="1" id="KW-0812">Transmembrane</keyword>
<keyword evidence="2" id="KW-0645">Protease</keyword>
<protein>
    <submittedName>
        <fullName evidence="2">PrsW family intramembrane metalloprotease</fullName>
    </submittedName>
</protein>
<feature type="transmembrane region" description="Helical" evidence="1">
    <location>
        <begin position="180"/>
        <end position="200"/>
    </location>
</feature>
<dbReference type="GO" id="GO:0008237">
    <property type="term" value="F:metallopeptidase activity"/>
    <property type="evidence" value="ECO:0007669"/>
    <property type="project" value="UniProtKB-KW"/>
</dbReference>